<comment type="similarity">
    <text evidence="2">Belongs to the MUB1/samB family.</text>
</comment>
<dbReference type="STRING" id="205917.A0A4Y9YE25"/>
<feature type="region of interest" description="Disordered" evidence="19">
    <location>
        <begin position="1351"/>
        <end position="1387"/>
    </location>
</feature>
<sequence length="1538" mass="169645">PAFYPAFIQTQLPPLQIAQPQPQQPPSSPGTLPSLQTQLLTPTHMVPQPMLQVETPASASGPSEPMTPAQEKPADYVYYQRRPEDFSSDAKARATAAKVKLQSYYKAALETAIDLNVQGAEVDRKLAGLTEDRQARELRRHTKTQSQFLRLRRTKIGLQDFRTVKVIGKGAFGEVRLVQKVDTGRVYAMKTLQKAEMLKRDQLSHVRAERDLLAESTSPWVVQLYYSFQDPLYLYLIMEFLPGGDLMTMLMKYDIFSENVTRFYIAECVLAVEAVHNMGFIHRDIKPDNILIDKNGHLKLSDFGLSTGLHRQTDAEYYKRLLEQQQAPRNVARNSVEVNAIHLTMTRAETIATWKKNRRKLAYSTVGTPDYIAPEVFMMHGYGKECDWWSLGAIMFECLVGYPPFCSENASDTYKKIIHWPNHLFFPEDVHLSQEAEDILRRLMTWADQRLPVDQIKAHPFFDGVDWETLRLLQAPRTPTLKSITDTSYFPTEEYADVPEMPAGVEKLDAEKDLAFLGFTFKRFTGTTTPPVKTPTDVLDAVPPSPFPLIVVDNMRESNFAFPAQNRASVCISSQLYDRRALDTSSSLPLFNSLTHLTYLTSTSPRIREIMTMDGGLERLVRILLDFCISPPPPDNPAVLYGLLPPNHHPAPPIPTLNPKSFDKQAAYRFSLAFQSVVNIGVRGNEPIRARVVQAGMLEVVGCILEAWLANKGFAVGPSSSATGIPRETREQRAARRQAQAEQRTRQQAQELARALERQQIARSDFERIARRRTGRAADETTEDEDMQLADSSAARLDRSNASSPSPPPDPQSSAASVDTDADTSTDISTNTTPAGSNTPTGAVEVPGRDRSGTIIARPVWDHNAPTIRRPHRARDRQGTIRQGSVSASTSRGPSRPETETEDDGDGDVDMDRDQVGLTSTSPSPEPMSMPIPHNPQGSPHTRRTVGIDQDVGEGIVSLEANDDFAMGAPPGAPGAIEPARTVRAADHPGTIRRARNGTDVTPRAVNVSLPFAGNAGAARNRGQDSDEGGQETTPVRPNAPMQRNLPLPTVRNLGQANDNNANTNAVRAATVGQIVHHHHHRDPESGLYRDEDVLVSLQLLAYLSKYPHVRQAFYKPRTSFHPAAANLPNPAVAERERQTATAVQPAPTAGPSSHRPGDILTPSPGSPFYHRAAPAGSSGTGSGFFKTFGRGKEKEKEKEKERISFVPPAPTPAAPRPPPRQTNMFSLIERFTFRPSSSESDLPNPPPTLPADIQYWAGVIMRNACRKDENRGGIRQCANSESISIPCCKTGWGSDELWWIVLCGRWESYPREFAKCRRCRKAKYCGKECQSTAWSEGHRFWCSAKEEETTEGAARDGAEDGAPGVDETRAAARERRSDRDRERVRERVNATTAAGGMDHAEIARAVAHAVRQVDRTVPPPADGARHAGWGRAYYEPSPFANGAGPEGEVGGAQFMPIARGARAAEESTVGRRRAETMPGGMVPVVDSPAPLRALDRSRFFNSPARGDVAAIAGPSRILPQDEGELFAITDDLSMDID</sequence>
<dbReference type="EMBL" id="SEOQ01000555">
    <property type="protein sequence ID" value="TFY60585.1"/>
    <property type="molecule type" value="Genomic_DNA"/>
</dbReference>
<dbReference type="PROSITE" id="PS00107">
    <property type="entry name" value="PROTEIN_KINASE_ATP"/>
    <property type="match status" value="1"/>
</dbReference>
<dbReference type="GO" id="GO:0004674">
    <property type="term" value="F:protein serine/threonine kinase activity"/>
    <property type="evidence" value="ECO:0007669"/>
    <property type="project" value="UniProtKB-KW"/>
</dbReference>
<dbReference type="InterPro" id="IPR008271">
    <property type="entry name" value="Ser/Thr_kinase_AS"/>
</dbReference>
<feature type="region of interest" description="Disordered" evidence="19">
    <location>
        <begin position="735"/>
        <end position="946"/>
    </location>
</feature>
<comment type="catalytic activity">
    <reaction evidence="15">
        <text>L-threonyl-[protein] + ATP = O-phospho-L-threonyl-[protein] + ADP + H(+)</text>
        <dbReference type="Rhea" id="RHEA:46608"/>
        <dbReference type="Rhea" id="RHEA-COMP:11060"/>
        <dbReference type="Rhea" id="RHEA-COMP:11605"/>
        <dbReference type="ChEBI" id="CHEBI:15378"/>
        <dbReference type="ChEBI" id="CHEBI:30013"/>
        <dbReference type="ChEBI" id="CHEBI:30616"/>
        <dbReference type="ChEBI" id="CHEBI:61977"/>
        <dbReference type="ChEBI" id="CHEBI:456216"/>
        <dbReference type="EC" id="2.7.11.1"/>
    </reaction>
</comment>
<dbReference type="PANTHER" id="PTHR47442:SF1">
    <property type="entry name" value="MYND-TYPE ZINC FINGER PROTEIN MUB1"/>
    <property type="match status" value="1"/>
</dbReference>
<dbReference type="SMART" id="SM00220">
    <property type="entry name" value="S_TKc"/>
    <property type="match status" value="1"/>
</dbReference>
<evidence type="ECO:0000256" key="5">
    <source>
        <dbReference type="ARBA" id="ARBA00022527"/>
    </source>
</evidence>
<name>A0A4Y9YE25_9AGAM</name>
<keyword evidence="8" id="KW-0479">Metal-binding</keyword>
<comment type="similarity">
    <text evidence="14">Belongs to the protein kinase superfamily. STE Ser/Thr protein kinase family. COT1 subfamily.</text>
</comment>
<feature type="compositionally biased region" description="Basic and acidic residues" evidence="19">
    <location>
        <begin position="1367"/>
        <end position="1387"/>
    </location>
</feature>
<keyword evidence="24" id="KW-1185">Reference proteome</keyword>
<keyword evidence="9 18" id="KW-0547">Nucleotide-binding</keyword>
<evidence type="ECO:0000256" key="9">
    <source>
        <dbReference type="ARBA" id="ARBA00022741"/>
    </source>
</evidence>
<dbReference type="PANTHER" id="PTHR47442">
    <property type="entry name" value="MYND-TYPE ZINC FINGER PROTEIN MUB1"/>
    <property type="match status" value="1"/>
</dbReference>
<dbReference type="GO" id="GO:0008270">
    <property type="term" value="F:zinc ion binding"/>
    <property type="evidence" value="ECO:0007669"/>
    <property type="project" value="UniProtKB-KW"/>
</dbReference>
<dbReference type="GO" id="GO:0006511">
    <property type="term" value="P:ubiquitin-dependent protein catabolic process"/>
    <property type="evidence" value="ECO:0007669"/>
    <property type="project" value="TreeGrafter"/>
</dbReference>
<evidence type="ECO:0000256" key="1">
    <source>
        <dbReference type="ARBA" id="ARBA00004496"/>
    </source>
</evidence>
<dbReference type="InterPro" id="IPR011009">
    <property type="entry name" value="Kinase-like_dom_sf"/>
</dbReference>
<keyword evidence="4" id="KW-0963">Cytoplasm</keyword>
<feature type="compositionally biased region" description="Pro residues" evidence="19">
    <location>
        <begin position="924"/>
        <end position="934"/>
    </location>
</feature>
<feature type="non-terminal residue" evidence="23">
    <location>
        <position position="1"/>
    </location>
</feature>
<feature type="domain" description="MYND-type" evidence="21">
    <location>
        <begin position="1301"/>
        <end position="1343"/>
    </location>
</feature>
<feature type="compositionally biased region" description="Pro residues" evidence="19">
    <location>
        <begin position="1208"/>
        <end position="1220"/>
    </location>
</feature>
<feature type="compositionally biased region" description="Low complexity" evidence="19">
    <location>
        <begin position="812"/>
        <end position="835"/>
    </location>
</feature>
<feature type="region of interest" description="Disordered" evidence="19">
    <location>
        <begin position="1465"/>
        <end position="1485"/>
    </location>
</feature>
<dbReference type="GO" id="GO:0007163">
    <property type="term" value="P:establishment or maintenance of cell polarity"/>
    <property type="evidence" value="ECO:0007669"/>
    <property type="project" value="TreeGrafter"/>
</dbReference>
<dbReference type="FunFam" id="1.10.510.10:FF:000024">
    <property type="entry name" value="Probable serine/threonine-protein kinase cot-1"/>
    <property type="match status" value="1"/>
</dbReference>
<evidence type="ECO:0000256" key="14">
    <source>
        <dbReference type="ARBA" id="ARBA00038271"/>
    </source>
</evidence>
<dbReference type="Pfam" id="PF00069">
    <property type="entry name" value="Pkinase"/>
    <property type="match status" value="2"/>
</dbReference>
<dbReference type="FunFam" id="3.30.200.20:FF:000192">
    <property type="entry name" value="Serine/threonine-protein kinase cot-1"/>
    <property type="match status" value="1"/>
</dbReference>
<dbReference type="Gene3D" id="3.30.200.20">
    <property type="entry name" value="Phosphorylase Kinase, domain 1"/>
    <property type="match status" value="1"/>
</dbReference>
<protein>
    <recommendedName>
        <fullName evidence="3">non-specific serine/threonine protein kinase</fullName>
        <ecNumber evidence="3">2.7.11.1</ecNumber>
    </recommendedName>
</protein>
<evidence type="ECO:0000256" key="16">
    <source>
        <dbReference type="ARBA" id="ARBA00048679"/>
    </source>
</evidence>
<comment type="subcellular location">
    <subcellularLocation>
        <location evidence="1">Cytoplasm</location>
    </subcellularLocation>
</comment>
<dbReference type="SUPFAM" id="SSF144232">
    <property type="entry name" value="HIT/MYND zinc finger-like"/>
    <property type="match status" value="1"/>
</dbReference>
<feature type="compositionally biased region" description="Low complexity" evidence="19">
    <location>
        <begin position="1140"/>
        <end position="1150"/>
    </location>
</feature>
<accession>A0A4Y9YE25</accession>
<comment type="caution">
    <text evidence="23">The sequence shown here is derived from an EMBL/GenBank/DDBJ whole genome shotgun (WGS) entry which is preliminary data.</text>
</comment>
<dbReference type="GO" id="GO:0007010">
    <property type="term" value="P:cytoskeleton organization"/>
    <property type="evidence" value="ECO:0007669"/>
    <property type="project" value="UniProtKB-ARBA"/>
</dbReference>
<feature type="compositionally biased region" description="Basic and acidic residues" evidence="19">
    <location>
        <begin position="1191"/>
        <end position="1204"/>
    </location>
</feature>
<feature type="domain" description="Protein kinase" evidence="20">
    <location>
        <begin position="161"/>
        <end position="462"/>
    </location>
</feature>
<evidence type="ECO:0000256" key="19">
    <source>
        <dbReference type="SAM" id="MobiDB-lite"/>
    </source>
</evidence>
<evidence type="ECO:0000259" key="20">
    <source>
        <dbReference type="PROSITE" id="PS50011"/>
    </source>
</evidence>
<evidence type="ECO:0000259" key="21">
    <source>
        <dbReference type="PROSITE" id="PS50865"/>
    </source>
</evidence>
<evidence type="ECO:0000313" key="23">
    <source>
        <dbReference type="EMBL" id="TFY60585.1"/>
    </source>
</evidence>
<keyword evidence="6" id="KW-0597">Phosphoprotein</keyword>
<feature type="region of interest" description="Disordered" evidence="19">
    <location>
        <begin position="1133"/>
        <end position="1220"/>
    </location>
</feature>
<evidence type="ECO:0000256" key="4">
    <source>
        <dbReference type="ARBA" id="ARBA00022490"/>
    </source>
</evidence>
<evidence type="ECO:0000256" key="10">
    <source>
        <dbReference type="ARBA" id="ARBA00022771"/>
    </source>
</evidence>
<dbReference type="PROSITE" id="PS00108">
    <property type="entry name" value="PROTEIN_KINASE_ST"/>
    <property type="match status" value="1"/>
</dbReference>
<dbReference type="InterPro" id="IPR002893">
    <property type="entry name" value="Znf_MYND"/>
</dbReference>
<dbReference type="Gene3D" id="1.10.510.10">
    <property type="entry name" value="Transferase(Phosphotransferase) domain 1"/>
    <property type="match status" value="1"/>
</dbReference>
<evidence type="ECO:0000256" key="18">
    <source>
        <dbReference type="PROSITE-ProRule" id="PRU10141"/>
    </source>
</evidence>
<evidence type="ECO:0000256" key="15">
    <source>
        <dbReference type="ARBA" id="ARBA00047899"/>
    </source>
</evidence>
<dbReference type="InterPro" id="IPR017441">
    <property type="entry name" value="Protein_kinase_ATP_BS"/>
</dbReference>
<dbReference type="InterPro" id="IPR000719">
    <property type="entry name" value="Prot_kinase_dom"/>
</dbReference>
<dbReference type="GO" id="GO:0005737">
    <property type="term" value="C:cytoplasm"/>
    <property type="evidence" value="ECO:0007669"/>
    <property type="project" value="UniProtKB-SubCell"/>
</dbReference>
<evidence type="ECO:0000256" key="2">
    <source>
        <dbReference type="ARBA" id="ARBA00010655"/>
    </source>
</evidence>
<evidence type="ECO:0000256" key="3">
    <source>
        <dbReference type="ARBA" id="ARBA00012513"/>
    </source>
</evidence>
<feature type="compositionally biased region" description="Low complexity" evidence="19">
    <location>
        <begin position="29"/>
        <end position="41"/>
    </location>
</feature>
<dbReference type="SUPFAM" id="SSF56112">
    <property type="entry name" value="Protein kinase-like (PK-like)"/>
    <property type="match status" value="1"/>
</dbReference>
<keyword evidence="7" id="KW-0808">Transferase</keyword>
<keyword evidence="13 18" id="KW-0067">ATP-binding</keyword>
<evidence type="ECO:0000313" key="24">
    <source>
        <dbReference type="Proteomes" id="UP000298327"/>
    </source>
</evidence>
<dbReference type="Pfam" id="PF01753">
    <property type="entry name" value="zf-MYND"/>
    <property type="match status" value="1"/>
</dbReference>
<organism evidence="23 24">
    <name type="scientific">Dentipellis fragilis</name>
    <dbReference type="NCBI Taxonomy" id="205917"/>
    <lineage>
        <taxon>Eukaryota</taxon>
        <taxon>Fungi</taxon>
        <taxon>Dikarya</taxon>
        <taxon>Basidiomycota</taxon>
        <taxon>Agaricomycotina</taxon>
        <taxon>Agaricomycetes</taxon>
        <taxon>Russulales</taxon>
        <taxon>Hericiaceae</taxon>
        <taxon>Dentipellis</taxon>
    </lineage>
</organism>
<keyword evidence="12" id="KW-0862">Zinc</keyword>
<feature type="compositionally biased region" description="Basic and acidic residues" evidence="19">
    <location>
        <begin position="1465"/>
        <end position="1476"/>
    </location>
</feature>
<keyword evidence="5" id="KW-0723">Serine/threonine-protein kinase</keyword>
<feature type="compositionally biased region" description="Acidic residues" evidence="19">
    <location>
        <begin position="900"/>
        <end position="909"/>
    </location>
</feature>
<feature type="region of interest" description="Disordered" evidence="19">
    <location>
        <begin position="15"/>
        <end position="41"/>
    </location>
</feature>
<dbReference type="Proteomes" id="UP000298327">
    <property type="component" value="Unassembled WGS sequence"/>
</dbReference>
<feature type="binding site" evidence="18">
    <location>
        <position position="190"/>
    </location>
    <ligand>
        <name>ATP</name>
        <dbReference type="ChEBI" id="CHEBI:30616"/>
    </ligand>
</feature>
<feature type="region of interest" description="Disordered" evidence="19">
    <location>
        <begin position="54"/>
        <end position="73"/>
    </location>
</feature>
<evidence type="ECO:0000256" key="11">
    <source>
        <dbReference type="ARBA" id="ARBA00022777"/>
    </source>
</evidence>
<dbReference type="OrthoDB" id="5594178at2759"/>
<dbReference type="PROSITE" id="PS51285">
    <property type="entry name" value="AGC_KINASE_CTER"/>
    <property type="match status" value="1"/>
</dbReference>
<evidence type="ECO:0000256" key="17">
    <source>
        <dbReference type="PROSITE-ProRule" id="PRU00134"/>
    </source>
</evidence>
<evidence type="ECO:0000256" key="12">
    <source>
        <dbReference type="ARBA" id="ARBA00022833"/>
    </source>
</evidence>
<evidence type="ECO:0000259" key="22">
    <source>
        <dbReference type="PROSITE" id="PS51285"/>
    </source>
</evidence>
<dbReference type="EC" id="2.7.11.1" evidence="3"/>
<feature type="compositionally biased region" description="Polar residues" evidence="19">
    <location>
        <begin position="880"/>
        <end position="893"/>
    </location>
</feature>
<evidence type="ECO:0000256" key="7">
    <source>
        <dbReference type="ARBA" id="ARBA00022679"/>
    </source>
</evidence>
<gene>
    <name evidence="23" type="ORF">EVG20_g7365</name>
</gene>
<keyword evidence="10 17" id="KW-0863">Zinc-finger</keyword>
<dbReference type="Gene3D" id="6.10.140.2220">
    <property type="match status" value="1"/>
</dbReference>
<feature type="compositionally biased region" description="Low complexity" evidence="19">
    <location>
        <begin position="737"/>
        <end position="753"/>
    </location>
</feature>
<keyword evidence="11" id="KW-0418">Kinase</keyword>
<dbReference type="PROSITE" id="PS50011">
    <property type="entry name" value="PROTEIN_KINASE_DOM"/>
    <property type="match status" value="1"/>
</dbReference>
<feature type="domain" description="AGC-kinase C-terminal" evidence="22">
    <location>
        <begin position="463"/>
        <end position="531"/>
    </location>
</feature>
<proteinExistence type="inferred from homology"/>
<comment type="catalytic activity">
    <reaction evidence="16">
        <text>L-seryl-[protein] + ATP = O-phospho-L-seryl-[protein] + ADP + H(+)</text>
        <dbReference type="Rhea" id="RHEA:17989"/>
        <dbReference type="Rhea" id="RHEA-COMP:9863"/>
        <dbReference type="Rhea" id="RHEA-COMP:11604"/>
        <dbReference type="ChEBI" id="CHEBI:15378"/>
        <dbReference type="ChEBI" id="CHEBI:29999"/>
        <dbReference type="ChEBI" id="CHEBI:30616"/>
        <dbReference type="ChEBI" id="CHEBI:83421"/>
        <dbReference type="ChEBI" id="CHEBI:456216"/>
        <dbReference type="EC" id="2.7.11.1"/>
    </reaction>
</comment>
<feature type="region of interest" description="Disordered" evidence="19">
    <location>
        <begin position="1014"/>
        <end position="1045"/>
    </location>
</feature>
<evidence type="ECO:0000256" key="8">
    <source>
        <dbReference type="ARBA" id="ARBA00022723"/>
    </source>
</evidence>
<dbReference type="InterPro" id="IPR051664">
    <property type="entry name" value="MYND-type_zinc_finger"/>
</dbReference>
<dbReference type="GO" id="GO:0005524">
    <property type="term" value="F:ATP binding"/>
    <property type="evidence" value="ECO:0007669"/>
    <property type="project" value="UniProtKB-UniRule"/>
</dbReference>
<evidence type="ECO:0000256" key="6">
    <source>
        <dbReference type="ARBA" id="ARBA00022553"/>
    </source>
</evidence>
<dbReference type="PROSITE" id="PS50865">
    <property type="entry name" value="ZF_MYND_2"/>
    <property type="match status" value="1"/>
</dbReference>
<reference evidence="23 24" key="1">
    <citation type="submission" date="2019-02" db="EMBL/GenBank/DDBJ databases">
        <title>Genome sequencing of the rare red list fungi Dentipellis fragilis.</title>
        <authorList>
            <person name="Buettner E."/>
            <person name="Kellner H."/>
        </authorList>
    </citation>
    <scope>NUCLEOTIDE SEQUENCE [LARGE SCALE GENOMIC DNA]</scope>
    <source>
        <strain evidence="23 24">DSM 105465</strain>
    </source>
</reference>
<dbReference type="GO" id="GO:1990304">
    <property type="term" value="C:MUB1-RAD6-UBR2 ubiquitin ligase complex"/>
    <property type="evidence" value="ECO:0007669"/>
    <property type="project" value="TreeGrafter"/>
</dbReference>
<dbReference type="InterPro" id="IPR000961">
    <property type="entry name" value="AGC-kinase_C"/>
</dbReference>
<dbReference type="SMART" id="SM00133">
    <property type="entry name" value="S_TK_X"/>
    <property type="match status" value="1"/>
</dbReference>
<evidence type="ECO:0000256" key="13">
    <source>
        <dbReference type="ARBA" id="ARBA00022840"/>
    </source>
</evidence>